<reference evidence="14 15" key="1">
    <citation type="submission" date="2013-07" db="EMBL/GenBank/DDBJ databases">
        <title>Comparative Genomic and Metabolomic Analysis of Twelve Strains of Pseudoalteromonas luteoviolacea.</title>
        <authorList>
            <person name="Vynne N.G."/>
            <person name="Mansson M."/>
            <person name="Gram L."/>
        </authorList>
    </citation>
    <scope>NUCLEOTIDE SEQUENCE [LARGE SCALE GENOMIC DNA]</scope>
    <source>
        <strain evidence="14 15">S4060-1</strain>
    </source>
</reference>
<evidence type="ECO:0000256" key="9">
    <source>
        <dbReference type="ARBA" id="ARBA00029447"/>
    </source>
</evidence>
<keyword evidence="5 11" id="KW-0812">Transmembrane</keyword>
<dbReference type="Proteomes" id="UP000076661">
    <property type="component" value="Unassembled WGS sequence"/>
</dbReference>
<keyword evidence="6 11" id="KW-1133">Transmembrane helix</keyword>
<comment type="caution">
    <text evidence="14">The sequence shown here is derived from an EMBL/GenBank/DDBJ whole genome shotgun (WGS) entry which is preliminary data.</text>
</comment>
<dbReference type="InterPro" id="IPR033479">
    <property type="entry name" value="dCache_1"/>
</dbReference>
<evidence type="ECO:0000256" key="2">
    <source>
        <dbReference type="ARBA" id="ARBA00022475"/>
    </source>
</evidence>
<evidence type="ECO:0000313" key="15">
    <source>
        <dbReference type="Proteomes" id="UP000076661"/>
    </source>
</evidence>
<dbReference type="Pfam" id="PF02743">
    <property type="entry name" value="dCache_1"/>
    <property type="match status" value="1"/>
</dbReference>
<dbReference type="SUPFAM" id="SSF103190">
    <property type="entry name" value="Sensory domain-like"/>
    <property type="match status" value="1"/>
</dbReference>
<keyword evidence="4" id="KW-0145">Chemotaxis</keyword>
<evidence type="ECO:0000256" key="8">
    <source>
        <dbReference type="ARBA" id="ARBA00023224"/>
    </source>
</evidence>
<sequence>MFSAFKFTTKITLAASVVLVIVLSLFTVNNFVLMRSQTQDQLTLVLQEISESVSQNIANWLNDRLDIVQSVAEGHQRADSEEEVRRRLQTAANAGHFKNTFIGTPNGRFVLNDPTINLPSDFDATTRPWYQLAMQKRDTAFTSPYTDATTNELTITAVVPIYHNGQLAGATGGDIDMATITEIINEIDFLGFGYGFLIDGDGRILSHPNTQLNDKNMQSLFGQKLTLQEEFVELEIDETEKLVSFVKMHGIKNVDWYLGVVIDKEIAYSSISSFRNMALIYMLMGVVVIVVMMQLLLKYLMRPMNHLNEAIKDIAQGEGDLTRRLVVENKDEFGELSNYFNLFVEKIHQSISKVKDTTFALEQVMEGLQSQTQDALDIYTEQTKRTDNVATAINQLSSSAIEISNNAKHASELATGANNLSDESQTALNSNIEEIGALSSKMQEAQSTIDGLDRLTASIGQVLEVIKGVSEQTNLLALNAAIEAARAGEAGRGFAVVADEVRQLAQRTQESTQEIENTIAELQQGSASAVSVMKLSIEDSSASAEKAQSAGTKMQEVSHAIESIDGMNDAVANATQEQNTVIQSLDSDIHGISDLCVQGSASLKQTLDECKTLKLQFDELENMMSKFKV</sequence>
<dbReference type="RefSeq" id="WP_063380103.1">
    <property type="nucleotide sequence ID" value="NZ_AUXX01000005.1"/>
</dbReference>
<dbReference type="SMART" id="SM00283">
    <property type="entry name" value="MA"/>
    <property type="match status" value="1"/>
</dbReference>
<keyword evidence="7 11" id="KW-0472">Membrane</keyword>
<evidence type="ECO:0000256" key="7">
    <source>
        <dbReference type="ARBA" id="ARBA00023136"/>
    </source>
</evidence>
<dbReference type="EMBL" id="AUXX01000005">
    <property type="protein sequence ID" value="KZN69409.1"/>
    <property type="molecule type" value="Genomic_DNA"/>
</dbReference>
<dbReference type="Gene3D" id="3.30.450.20">
    <property type="entry name" value="PAS domain"/>
    <property type="match status" value="2"/>
</dbReference>
<protein>
    <submittedName>
        <fullName evidence="14">Methyl-accepting chemotaxis protein</fullName>
    </submittedName>
</protein>
<dbReference type="PROSITE" id="PS50111">
    <property type="entry name" value="CHEMOTAXIS_TRANSDUC_2"/>
    <property type="match status" value="1"/>
</dbReference>
<dbReference type="CDD" id="cd06225">
    <property type="entry name" value="HAMP"/>
    <property type="match status" value="1"/>
</dbReference>
<feature type="transmembrane region" description="Helical" evidence="11">
    <location>
        <begin position="12"/>
        <end position="33"/>
    </location>
</feature>
<dbReference type="CDD" id="cd12912">
    <property type="entry name" value="PDC2_MCP_like"/>
    <property type="match status" value="1"/>
</dbReference>
<dbReference type="GO" id="GO:0004888">
    <property type="term" value="F:transmembrane signaling receptor activity"/>
    <property type="evidence" value="ECO:0007669"/>
    <property type="project" value="InterPro"/>
</dbReference>
<dbReference type="Pfam" id="PF00672">
    <property type="entry name" value="HAMP"/>
    <property type="match status" value="1"/>
</dbReference>
<evidence type="ECO:0000256" key="5">
    <source>
        <dbReference type="ARBA" id="ARBA00022692"/>
    </source>
</evidence>
<dbReference type="PROSITE" id="PS50885">
    <property type="entry name" value="HAMP"/>
    <property type="match status" value="1"/>
</dbReference>
<organism evidence="14 15">
    <name type="scientific">Pseudoalteromonas luteoviolacea S4060-1</name>
    <dbReference type="NCBI Taxonomy" id="1365257"/>
    <lineage>
        <taxon>Bacteria</taxon>
        <taxon>Pseudomonadati</taxon>
        <taxon>Pseudomonadota</taxon>
        <taxon>Gammaproteobacteria</taxon>
        <taxon>Alteromonadales</taxon>
        <taxon>Pseudoalteromonadaceae</taxon>
        <taxon>Pseudoalteromonas</taxon>
    </lineage>
</organism>
<keyword evidence="8 10" id="KW-0807">Transducer</keyword>
<comment type="similarity">
    <text evidence="9">Belongs to the methyl-accepting chemotaxis (MCP) protein family.</text>
</comment>
<dbReference type="InterPro" id="IPR004089">
    <property type="entry name" value="MCPsignal_dom"/>
</dbReference>
<name>A0A167P418_9GAMM</name>
<keyword evidence="3" id="KW-0488">Methylation</keyword>
<dbReference type="PATRIC" id="fig|1365257.3.peg.863"/>
<evidence type="ECO:0000256" key="6">
    <source>
        <dbReference type="ARBA" id="ARBA00022989"/>
    </source>
</evidence>
<evidence type="ECO:0000259" key="13">
    <source>
        <dbReference type="PROSITE" id="PS50885"/>
    </source>
</evidence>
<evidence type="ECO:0000256" key="4">
    <source>
        <dbReference type="ARBA" id="ARBA00022500"/>
    </source>
</evidence>
<gene>
    <name evidence="14" type="ORF">N478_12300</name>
</gene>
<dbReference type="CDD" id="cd11386">
    <property type="entry name" value="MCP_signal"/>
    <property type="match status" value="1"/>
</dbReference>
<evidence type="ECO:0000256" key="3">
    <source>
        <dbReference type="ARBA" id="ARBA00022481"/>
    </source>
</evidence>
<feature type="domain" description="HAMP" evidence="13">
    <location>
        <begin position="298"/>
        <end position="352"/>
    </location>
</feature>
<feature type="transmembrane region" description="Helical" evidence="11">
    <location>
        <begin position="278"/>
        <end position="297"/>
    </location>
</feature>
<dbReference type="InterPro" id="IPR029151">
    <property type="entry name" value="Sensor-like_sf"/>
</dbReference>
<dbReference type="AlphaFoldDB" id="A0A167P418"/>
<keyword evidence="2" id="KW-1003">Cell membrane</keyword>
<dbReference type="FunFam" id="1.10.287.950:FF:000001">
    <property type="entry name" value="Methyl-accepting chemotaxis sensory transducer"/>
    <property type="match status" value="1"/>
</dbReference>
<evidence type="ECO:0000256" key="10">
    <source>
        <dbReference type="PROSITE-ProRule" id="PRU00284"/>
    </source>
</evidence>
<dbReference type="GO" id="GO:0005886">
    <property type="term" value="C:plasma membrane"/>
    <property type="evidence" value="ECO:0007669"/>
    <property type="project" value="UniProtKB-SubCell"/>
</dbReference>
<evidence type="ECO:0000256" key="11">
    <source>
        <dbReference type="SAM" id="Phobius"/>
    </source>
</evidence>
<dbReference type="GO" id="GO:0006935">
    <property type="term" value="P:chemotaxis"/>
    <property type="evidence" value="ECO:0007669"/>
    <property type="project" value="UniProtKB-KW"/>
</dbReference>
<dbReference type="SMART" id="SM00304">
    <property type="entry name" value="HAMP"/>
    <property type="match status" value="2"/>
</dbReference>
<evidence type="ECO:0000313" key="14">
    <source>
        <dbReference type="EMBL" id="KZN69409.1"/>
    </source>
</evidence>
<dbReference type="CDD" id="cd12913">
    <property type="entry name" value="PDC1_MCP_like"/>
    <property type="match status" value="1"/>
</dbReference>
<dbReference type="InterPro" id="IPR003660">
    <property type="entry name" value="HAMP_dom"/>
</dbReference>
<accession>A0A167P418</accession>
<dbReference type="PRINTS" id="PR00260">
    <property type="entry name" value="CHEMTRNSDUCR"/>
</dbReference>
<dbReference type="GO" id="GO:0007165">
    <property type="term" value="P:signal transduction"/>
    <property type="evidence" value="ECO:0007669"/>
    <property type="project" value="UniProtKB-KW"/>
</dbReference>
<dbReference type="Pfam" id="PF00015">
    <property type="entry name" value="MCPsignal"/>
    <property type="match status" value="1"/>
</dbReference>
<dbReference type="InterPro" id="IPR004090">
    <property type="entry name" value="Chemotax_Me-accpt_rcpt"/>
</dbReference>
<dbReference type="PANTHER" id="PTHR32089">
    <property type="entry name" value="METHYL-ACCEPTING CHEMOTAXIS PROTEIN MCPB"/>
    <property type="match status" value="1"/>
</dbReference>
<evidence type="ECO:0000259" key="12">
    <source>
        <dbReference type="PROSITE" id="PS50111"/>
    </source>
</evidence>
<feature type="domain" description="Methyl-accepting transducer" evidence="12">
    <location>
        <begin position="357"/>
        <end position="593"/>
    </location>
</feature>
<dbReference type="SUPFAM" id="SSF58104">
    <property type="entry name" value="Methyl-accepting chemotaxis protein (MCP) signaling domain"/>
    <property type="match status" value="1"/>
</dbReference>
<dbReference type="PANTHER" id="PTHR32089:SF39">
    <property type="entry name" value="METHYL-ACCEPTING CHEMOTAXIS PROTEIN HLYB"/>
    <property type="match status" value="1"/>
</dbReference>
<comment type="subcellular location">
    <subcellularLocation>
        <location evidence="1">Cell membrane</location>
        <topology evidence="1">Multi-pass membrane protein</topology>
    </subcellularLocation>
</comment>
<evidence type="ECO:0000256" key="1">
    <source>
        <dbReference type="ARBA" id="ARBA00004651"/>
    </source>
</evidence>
<proteinExistence type="inferred from homology"/>
<dbReference type="Gene3D" id="1.10.287.950">
    <property type="entry name" value="Methyl-accepting chemotaxis protein"/>
    <property type="match status" value="1"/>
</dbReference>